<evidence type="ECO:0000313" key="3">
    <source>
        <dbReference type="Proteomes" id="UP001519460"/>
    </source>
</evidence>
<feature type="signal peptide" evidence="1">
    <location>
        <begin position="1"/>
        <end position="16"/>
    </location>
</feature>
<protein>
    <recommendedName>
        <fullName evidence="4">Secreted protein</fullName>
    </recommendedName>
</protein>
<evidence type="ECO:0008006" key="4">
    <source>
        <dbReference type="Google" id="ProtNLM"/>
    </source>
</evidence>
<proteinExistence type="predicted"/>
<feature type="chain" id="PRO_5044769858" description="Secreted protein" evidence="1">
    <location>
        <begin position="17"/>
        <end position="100"/>
    </location>
</feature>
<dbReference type="AlphaFoldDB" id="A0ABD0LFG3"/>
<comment type="caution">
    <text evidence="2">The sequence shown here is derived from an EMBL/GenBank/DDBJ whole genome shotgun (WGS) entry which is preliminary data.</text>
</comment>
<gene>
    <name evidence="2" type="ORF">BaRGS_00010472</name>
</gene>
<organism evidence="2 3">
    <name type="scientific">Batillaria attramentaria</name>
    <dbReference type="NCBI Taxonomy" id="370345"/>
    <lineage>
        <taxon>Eukaryota</taxon>
        <taxon>Metazoa</taxon>
        <taxon>Spiralia</taxon>
        <taxon>Lophotrochozoa</taxon>
        <taxon>Mollusca</taxon>
        <taxon>Gastropoda</taxon>
        <taxon>Caenogastropoda</taxon>
        <taxon>Sorbeoconcha</taxon>
        <taxon>Cerithioidea</taxon>
        <taxon>Batillariidae</taxon>
        <taxon>Batillaria</taxon>
    </lineage>
</organism>
<accession>A0ABD0LFG3</accession>
<name>A0ABD0LFG3_9CAEN</name>
<keyword evidence="1" id="KW-0732">Signal</keyword>
<dbReference type="Proteomes" id="UP001519460">
    <property type="component" value="Unassembled WGS sequence"/>
</dbReference>
<keyword evidence="3" id="KW-1185">Reference proteome</keyword>
<sequence length="100" mass="10635">MLRLATLAAQVLYVLALALGSRLDCLARFSSSSRSWCPSILSSAAARGRLRSVQFWTPGGFSACTCRGLTTARRRVASAGWVPSCPAKMARHFKTSGAAT</sequence>
<dbReference type="EMBL" id="JACVVK020000052">
    <property type="protein sequence ID" value="KAK7498212.1"/>
    <property type="molecule type" value="Genomic_DNA"/>
</dbReference>
<reference evidence="2 3" key="1">
    <citation type="journal article" date="2023" name="Sci. Data">
        <title>Genome assembly of the Korean intertidal mud-creeper Batillaria attramentaria.</title>
        <authorList>
            <person name="Patra A.K."/>
            <person name="Ho P.T."/>
            <person name="Jun S."/>
            <person name="Lee S.J."/>
            <person name="Kim Y."/>
            <person name="Won Y.J."/>
        </authorList>
    </citation>
    <scope>NUCLEOTIDE SEQUENCE [LARGE SCALE GENOMIC DNA]</scope>
    <source>
        <strain evidence="2">Wonlab-2016</strain>
    </source>
</reference>
<evidence type="ECO:0000313" key="2">
    <source>
        <dbReference type="EMBL" id="KAK7498212.1"/>
    </source>
</evidence>
<evidence type="ECO:0000256" key="1">
    <source>
        <dbReference type="SAM" id="SignalP"/>
    </source>
</evidence>